<evidence type="ECO:0000256" key="3">
    <source>
        <dbReference type="ARBA" id="ARBA00022448"/>
    </source>
</evidence>
<sequence length="1034" mass="114470">MAGDIDRNRSLKEALFESLTAILSPMQNVRASGEEQIKALEVTEEFGVHLAEFTVDPNGALAIRQLASVLLKQYVETHWSQHSEKFRPPETVESAKSVIRQILPMGLKETISKVRSSVAYAVSAIAHWDWPEAWPELFGILMQALTSGDGNAVHGAMRVLTEFCREVTDTQMPQVAPVILPEMYNIFTQDKAYSIRTRSRAVDIFNTCAGLIGTMTDYNKGVAKQLLFPVLPQFVEAFIQALQVPDGETSDSGLKMEVLKGITTLVKAFPKNMSPWLHQILPPVWNTLTHSADIYVRTVVNDTEDAVNPVDSDGEVLGFENLVFGIFEFIHALIETPKFRGVVKKSMDQLIYYVVLYMQITEDQIGLWSSNPDQFVEDEDDDTFSYSVRISAQDLLLSLASEFMNECAPGIFAAVTRHLQEADAIKTSNPHWWKLHESVMLTMGSIRSLVLDVINSGQCQFDIVGFLESVILGDLNLQVSPFLLGRCLWTGSRYTGAMSPQLLERFLQATVSGLHPSQPPSVRISAVRAVFGFCDHLKQSNTTQLLAPHLGNMFDGLMSIAQQFSTEVLALCLETINIVLSVDSSFTKNVEDKISPLAIAVFLKFSGDPLVVSLVQDTFAQLSKNSECREPLQQRLLPTLVSILQAAPDKIPMGLQSTALDMLETCVRHSGSPISDALVRAFPVAACCTLSTDDNATMQSGGECLRAYASVALDQIIQWHDEQGKNGLWYIVQVISRLLDPKTSEYTAAFVGRLVSIVISKVGSGLGENLDLMLRAILSKMQQAETLSVVQSLVMVFAHLIHTQMDAVLEFLYNVPGPTGKPALEFVMNEWCSRQHLFYGAYEGKVSAVALSKLLQHALNNNDQRLSEIQVKGEQIFSHDGIRTRSKASQAPEQWTTIPLVVKIYKLLINELSNQLESNMSTHVSAADDLDEGEEWEDDDEDEETSAGEMGGETLASLLDHFAPSSDFPGFEDAEGEEEEEDPDALADPVNQIDLQAYLTDFLRSLSQQPIYSMFSTHHNDSERQVLQAIGIAT</sequence>
<accession>A0A1S3H0I3</accession>
<dbReference type="InterPro" id="IPR016024">
    <property type="entry name" value="ARM-type_fold"/>
</dbReference>
<dbReference type="GO" id="GO:0005635">
    <property type="term" value="C:nuclear envelope"/>
    <property type="evidence" value="ECO:0007669"/>
    <property type="project" value="TreeGrafter"/>
</dbReference>
<feature type="region of interest" description="Disordered" evidence="6">
    <location>
        <begin position="966"/>
        <end position="988"/>
    </location>
</feature>
<dbReference type="InterPro" id="IPR011989">
    <property type="entry name" value="ARM-like"/>
</dbReference>
<dbReference type="Pfam" id="PF25018">
    <property type="entry name" value="HEAT_IPO9_c"/>
    <property type="match status" value="1"/>
</dbReference>
<feature type="region of interest" description="Disordered" evidence="6">
    <location>
        <begin position="925"/>
        <end position="948"/>
    </location>
</feature>
<gene>
    <name evidence="9" type="primary">LOC106150408</name>
</gene>
<comment type="subcellular location">
    <subcellularLocation>
        <location evidence="1">Nucleus</location>
    </subcellularLocation>
</comment>
<feature type="domain" description="Importin N-terminal" evidence="7">
    <location>
        <begin position="33"/>
        <end position="103"/>
    </location>
</feature>
<organism evidence="8 9">
    <name type="scientific">Lingula anatina</name>
    <name type="common">Brachiopod</name>
    <name type="synonym">Lingula unguis</name>
    <dbReference type="NCBI Taxonomy" id="7574"/>
    <lineage>
        <taxon>Eukaryota</taxon>
        <taxon>Metazoa</taxon>
        <taxon>Spiralia</taxon>
        <taxon>Lophotrochozoa</taxon>
        <taxon>Brachiopoda</taxon>
        <taxon>Linguliformea</taxon>
        <taxon>Lingulata</taxon>
        <taxon>Lingulida</taxon>
        <taxon>Linguloidea</taxon>
        <taxon>Lingulidae</taxon>
        <taxon>Lingula</taxon>
    </lineage>
</organism>
<evidence type="ECO:0000313" key="8">
    <source>
        <dbReference type="Proteomes" id="UP000085678"/>
    </source>
</evidence>
<keyword evidence="3" id="KW-0813">Transport</keyword>
<protein>
    <submittedName>
        <fullName evidence="9">Importin-9 isoform X1</fullName>
    </submittedName>
</protein>
<evidence type="ECO:0000256" key="6">
    <source>
        <dbReference type="SAM" id="MobiDB-lite"/>
    </source>
</evidence>
<dbReference type="GO" id="GO:0006606">
    <property type="term" value="P:protein import into nucleus"/>
    <property type="evidence" value="ECO:0007669"/>
    <property type="project" value="TreeGrafter"/>
</dbReference>
<dbReference type="PROSITE" id="PS50166">
    <property type="entry name" value="IMPORTIN_B_NT"/>
    <property type="match status" value="1"/>
</dbReference>
<dbReference type="AlphaFoldDB" id="A0A1S3H0I3"/>
<evidence type="ECO:0000256" key="2">
    <source>
        <dbReference type="ARBA" id="ARBA00007991"/>
    </source>
</evidence>
<dbReference type="PANTHER" id="PTHR10997">
    <property type="entry name" value="IMPORTIN-7, 8, 11"/>
    <property type="match status" value="1"/>
</dbReference>
<dbReference type="GO" id="GO:0005829">
    <property type="term" value="C:cytosol"/>
    <property type="evidence" value="ECO:0007669"/>
    <property type="project" value="TreeGrafter"/>
</dbReference>
<dbReference type="PANTHER" id="PTHR10997:SF9">
    <property type="entry name" value="IMPORTIN-9"/>
    <property type="match status" value="1"/>
</dbReference>
<dbReference type="GeneID" id="106150408"/>
<keyword evidence="4" id="KW-0653">Protein transport</keyword>
<dbReference type="SUPFAM" id="SSF48371">
    <property type="entry name" value="ARM repeat"/>
    <property type="match status" value="1"/>
</dbReference>
<reference evidence="9" key="1">
    <citation type="submission" date="2025-08" db="UniProtKB">
        <authorList>
            <consortium name="RefSeq"/>
        </authorList>
    </citation>
    <scope>IDENTIFICATION</scope>
    <source>
        <tissue evidence="9">Gonads</tissue>
    </source>
</reference>
<evidence type="ECO:0000259" key="7">
    <source>
        <dbReference type="PROSITE" id="PS50166"/>
    </source>
</evidence>
<dbReference type="InterPro" id="IPR058669">
    <property type="entry name" value="TPR_IPO7/11-like"/>
</dbReference>
<feature type="compositionally biased region" description="Acidic residues" evidence="6">
    <location>
        <begin position="928"/>
        <end position="946"/>
    </location>
</feature>
<proteinExistence type="inferred from homology"/>
<keyword evidence="5" id="KW-0539">Nucleus</keyword>
<feature type="compositionally biased region" description="Acidic residues" evidence="6">
    <location>
        <begin position="970"/>
        <end position="985"/>
    </location>
</feature>
<dbReference type="KEGG" id="lak:106150408"/>
<dbReference type="Pfam" id="PF25758">
    <property type="entry name" value="TPR_IPO11"/>
    <property type="match status" value="1"/>
</dbReference>
<dbReference type="RefSeq" id="XP_013378679.1">
    <property type="nucleotide sequence ID" value="XM_013523225.1"/>
</dbReference>
<dbReference type="SMART" id="SM00913">
    <property type="entry name" value="IBN_N"/>
    <property type="match status" value="1"/>
</dbReference>
<evidence type="ECO:0000256" key="1">
    <source>
        <dbReference type="ARBA" id="ARBA00004123"/>
    </source>
</evidence>
<evidence type="ECO:0000256" key="5">
    <source>
        <dbReference type="ARBA" id="ARBA00023242"/>
    </source>
</evidence>
<comment type="similarity">
    <text evidence="2">Belongs to the importin beta family.</text>
</comment>
<keyword evidence="8" id="KW-1185">Reference proteome</keyword>
<dbReference type="GO" id="GO:0031267">
    <property type="term" value="F:small GTPase binding"/>
    <property type="evidence" value="ECO:0007669"/>
    <property type="project" value="InterPro"/>
</dbReference>
<dbReference type="Gene3D" id="1.25.10.10">
    <property type="entry name" value="Leucine-rich Repeat Variant"/>
    <property type="match status" value="1"/>
</dbReference>
<name>A0A1S3H0I3_LINAN</name>
<dbReference type="Pfam" id="PF03810">
    <property type="entry name" value="IBN_N"/>
    <property type="match status" value="1"/>
</dbReference>
<evidence type="ECO:0000313" key="9">
    <source>
        <dbReference type="RefSeq" id="XP_013378679.1"/>
    </source>
</evidence>
<dbReference type="InterPro" id="IPR001494">
    <property type="entry name" value="Importin-beta_N"/>
</dbReference>
<dbReference type="Proteomes" id="UP000085678">
    <property type="component" value="Unplaced"/>
</dbReference>
<dbReference type="OrthoDB" id="431626at2759"/>
<dbReference type="InterPro" id="IPR056840">
    <property type="entry name" value="HEAT_IPO9_central"/>
</dbReference>
<evidence type="ECO:0000256" key="4">
    <source>
        <dbReference type="ARBA" id="ARBA00022927"/>
    </source>
</evidence>